<feature type="region of interest" description="Disordered" evidence="6">
    <location>
        <begin position="1"/>
        <end position="26"/>
    </location>
</feature>
<dbReference type="EMBL" id="KQ459583">
    <property type="protein sequence ID" value="KPI98683.1"/>
    <property type="molecule type" value="Genomic_DNA"/>
</dbReference>
<gene>
    <name evidence="8" type="ORF">RR46_04656</name>
</gene>
<keyword evidence="1" id="KW-0805">Transcription regulation</keyword>
<dbReference type="AlphaFoldDB" id="A0A194Q061"/>
<protein>
    <submittedName>
        <fullName evidence="8">T-box transcription factor TBX20</fullName>
    </submittedName>
</protein>
<evidence type="ECO:0000259" key="7">
    <source>
        <dbReference type="PROSITE" id="PS50252"/>
    </source>
</evidence>
<feature type="region of interest" description="Disordered" evidence="6">
    <location>
        <begin position="182"/>
        <end position="209"/>
    </location>
</feature>
<evidence type="ECO:0000313" key="8">
    <source>
        <dbReference type="EMBL" id="KPI98683.1"/>
    </source>
</evidence>
<proteinExistence type="predicted"/>
<dbReference type="InterPro" id="IPR008967">
    <property type="entry name" value="p53-like_TF_DNA-bd_sf"/>
</dbReference>
<keyword evidence="3" id="KW-0804">Transcription</keyword>
<dbReference type="GO" id="GO:0006357">
    <property type="term" value="P:regulation of transcription by RNA polymerase II"/>
    <property type="evidence" value="ECO:0007669"/>
    <property type="project" value="UniProtKB-ARBA"/>
</dbReference>
<feature type="domain" description="T-box" evidence="7">
    <location>
        <begin position="160"/>
        <end position="182"/>
    </location>
</feature>
<accession>A0A194Q061</accession>
<feature type="compositionally biased region" description="Low complexity" evidence="6">
    <location>
        <begin position="117"/>
        <end position="138"/>
    </location>
</feature>
<dbReference type="GO" id="GO:0005634">
    <property type="term" value="C:nucleus"/>
    <property type="evidence" value="ECO:0007669"/>
    <property type="project" value="UniProtKB-SubCell"/>
</dbReference>
<organism evidence="8 9">
    <name type="scientific">Papilio xuthus</name>
    <name type="common">Asian swallowtail butterfly</name>
    <dbReference type="NCBI Taxonomy" id="66420"/>
    <lineage>
        <taxon>Eukaryota</taxon>
        <taxon>Metazoa</taxon>
        <taxon>Ecdysozoa</taxon>
        <taxon>Arthropoda</taxon>
        <taxon>Hexapoda</taxon>
        <taxon>Insecta</taxon>
        <taxon>Pterygota</taxon>
        <taxon>Neoptera</taxon>
        <taxon>Endopterygota</taxon>
        <taxon>Lepidoptera</taxon>
        <taxon>Glossata</taxon>
        <taxon>Ditrysia</taxon>
        <taxon>Papilionoidea</taxon>
        <taxon>Papilionidae</taxon>
        <taxon>Papilioninae</taxon>
        <taxon>Papilio</taxon>
    </lineage>
</organism>
<dbReference type="GO" id="GO:0003677">
    <property type="term" value="F:DNA binding"/>
    <property type="evidence" value="ECO:0007669"/>
    <property type="project" value="UniProtKB-UniRule"/>
</dbReference>
<dbReference type="GO" id="GO:0045893">
    <property type="term" value="P:positive regulation of DNA-templated transcription"/>
    <property type="evidence" value="ECO:0007669"/>
    <property type="project" value="InterPro"/>
</dbReference>
<dbReference type="Gene3D" id="2.60.40.820">
    <property type="entry name" value="Transcription factor, T-box"/>
    <property type="match status" value="1"/>
</dbReference>
<dbReference type="Proteomes" id="UP000053268">
    <property type="component" value="Unassembled WGS sequence"/>
</dbReference>
<dbReference type="InterPro" id="IPR046360">
    <property type="entry name" value="T-box_DNA-bd"/>
</dbReference>
<reference evidence="8 9" key="1">
    <citation type="journal article" date="2015" name="Nat. Commun.">
        <title>Outbred genome sequencing and CRISPR/Cas9 gene editing in butterflies.</title>
        <authorList>
            <person name="Li X."/>
            <person name="Fan D."/>
            <person name="Zhang W."/>
            <person name="Liu G."/>
            <person name="Zhang L."/>
            <person name="Zhao L."/>
            <person name="Fang X."/>
            <person name="Chen L."/>
            <person name="Dong Y."/>
            <person name="Chen Y."/>
            <person name="Ding Y."/>
            <person name="Zhao R."/>
            <person name="Feng M."/>
            <person name="Zhu Y."/>
            <person name="Feng Y."/>
            <person name="Jiang X."/>
            <person name="Zhu D."/>
            <person name="Xiang H."/>
            <person name="Feng X."/>
            <person name="Li S."/>
            <person name="Wang J."/>
            <person name="Zhang G."/>
            <person name="Kronforst M.R."/>
            <person name="Wang W."/>
        </authorList>
    </citation>
    <scope>NUCLEOTIDE SEQUENCE [LARGE SCALE GENOMIC DNA]</scope>
    <source>
        <strain evidence="8">Ya'a_city_454_Px</strain>
        <tissue evidence="8">Whole body</tissue>
    </source>
</reference>
<comment type="subcellular location">
    <subcellularLocation>
        <location evidence="5">Nucleus</location>
    </subcellularLocation>
</comment>
<evidence type="ECO:0000256" key="5">
    <source>
        <dbReference type="PROSITE-ProRule" id="PRU00201"/>
    </source>
</evidence>
<dbReference type="GO" id="GO:0003700">
    <property type="term" value="F:DNA-binding transcription factor activity"/>
    <property type="evidence" value="ECO:0007669"/>
    <property type="project" value="InterPro"/>
</dbReference>
<dbReference type="SUPFAM" id="SSF49417">
    <property type="entry name" value="p53-like transcription factors"/>
    <property type="match status" value="1"/>
</dbReference>
<evidence type="ECO:0000256" key="2">
    <source>
        <dbReference type="ARBA" id="ARBA00023125"/>
    </source>
</evidence>
<evidence type="ECO:0000256" key="4">
    <source>
        <dbReference type="ARBA" id="ARBA00023242"/>
    </source>
</evidence>
<evidence type="ECO:0000256" key="1">
    <source>
        <dbReference type="ARBA" id="ARBA00023015"/>
    </source>
</evidence>
<dbReference type="STRING" id="66420.A0A194Q061"/>
<comment type="caution">
    <text evidence="5">Lacks conserved residue(s) required for the propagation of feature annotation.</text>
</comment>
<keyword evidence="2 5" id="KW-0238">DNA-binding</keyword>
<name>A0A194Q061_PAPXU</name>
<keyword evidence="9" id="KW-1185">Reference proteome</keyword>
<keyword evidence="4 5" id="KW-0539">Nucleus</keyword>
<sequence length="283" mass="30868">MGCPDGDRSWGRLGANGEGTSGLGARAADWMLLQREGRERPPAMEEDCSARPCATDFSIAAIMARDRQERRERRRHRDPREDTLTPLEKFVDATASASGSPSPPLAEYERDSPVDVSSTSEAGSASGAPGGSRALSPAPRNPQLAERCSSDEMKHIQCHLETKELWDKFNELGTEMIITKTGSATDTPRGRTMANLPPSTAGDRQRPPLTATGRALHFTNRLRTLRPNPARCADMFRFNSPYVPPPATPGPSPRYPDLPRQPLPRPELTTLAAADIGHVPARR</sequence>
<feature type="region of interest" description="Disordered" evidence="6">
    <location>
        <begin position="239"/>
        <end position="267"/>
    </location>
</feature>
<feature type="compositionally biased region" description="Pro residues" evidence="6">
    <location>
        <begin position="242"/>
        <end position="265"/>
    </location>
</feature>
<dbReference type="PROSITE" id="PS50252">
    <property type="entry name" value="TBOX_3"/>
    <property type="match status" value="1"/>
</dbReference>
<evidence type="ECO:0000256" key="6">
    <source>
        <dbReference type="SAM" id="MobiDB-lite"/>
    </source>
</evidence>
<dbReference type="Pfam" id="PF00907">
    <property type="entry name" value="T-box"/>
    <property type="match status" value="1"/>
</dbReference>
<feature type="region of interest" description="Disordered" evidence="6">
    <location>
        <begin position="60"/>
        <end position="149"/>
    </location>
</feature>
<feature type="compositionally biased region" description="Basic and acidic residues" evidence="6">
    <location>
        <begin position="1"/>
        <end position="10"/>
    </location>
</feature>
<evidence type="ECO:0000313" key="9">
    <source>
        <dbReference type="Proteomes" id="UP000053268"/>
    </source>
</evidence>
<dbReference type="InterPro" id="IPR036960">
    <property type="entry name" value="T-box_sf"/>
</dbReference>
<evidence type="ECO:0000256" key="3">
    <source>
        <dbReference type="ARBA" id="ARBA00023163"/>
    </source>
</evidence>